<name>A0A6A6NSZ7_9PEZI</name>
<feature type="region of interest" description="Disordered" evidence="7">
    <location>
        <begin position="728"/>
        <end position="802"/>
    </location>
</feature>
<organism evidence="10 11">
    <name type="scientific">Lineolata rhizophorae</name>
    <dbReference type="NCBI Taxonomy" id="578093"/>
    <lineage>
        <taxon>Eukaryota</taxon>
        <taxon>Fungi</taxon>
        <taxon>Dikarya</taxon>
        <taxon>Ascomycota</taxon>
        <taxon>Pezizomycotina</taxon>
        <taxon>Dothideomycetes</taxon>
        <taxon>Dothideomycetes incertae sedis</taxon>
        <taxon>Lineolatales</taxon>
        <taxon>Lineolataceae</taxon>
        <taxon>Lineolata</taxon>
    </lineage>
</organism>
<keyword evidence="4" id="KW-0732">Signal</keyword>
<keyword evidence="3 8" id="KW-0812">Transmembrane</keyword>
<comment type="subcellular location">
    <subcellularLocation>
        <location evidence="1">Membrane</location>
        <topology evidence="1">Multi-pass membrane protein</topology>
    </subcellularLocation>
</comment>
<feature type="transmembrane region" description="Helical" evidence="8">
    <location>
        <begin position="494"/>
        <end position="514"/>
    </location>
</feature>
<feature type="compositionally biased region" description="Low complexity" evidence="7">
    <location>
        <begin position="1017"/>
        <end position="1032"/>
    </location>
</feature>
<dbReference type="Pfam" id="PF06011">
    <property type="entry name" value="TRP"/>
    <property type="match status" value="1"/>
</dbReference>
<comment type="similarity">
    <text evidence="2">Belongs to the transient receptor potential (TRP) ion channel family.</text>
</comment>
<dbReference type="Pfam" id="PF14558">
    <property type="entry name" value="TRP_N"/>
    <property type="match status" value="1"/>
</dbReference>
<feature type="compositionally biased region" description="Basic and acidic residues" evidence="7">
    <location>
        <begin position="1055"/>
        <end position="1064"/>
    </location>
</feature>
<evidence type="ECO:0000256" key="5">
    <source>
        <dbReference type="ARBA" id="ARBA00022989"/>
    </source>
</evidence>
<feature type="domain" description="ML-like" evidence="9">
    <location>
        <begin position="12"/>
        <end position="199"/>
    </location>
</feature>
<sequence>MLALLTFAITHSEAVFIDFENCLSPNVINAEPPMPLQFIPLFFDTAFDTSKPSHNLNITIYGNVSGQTTREDYPPPDDPQWSDPNATFGKIPDVYRGPDGDATLTTLFSKFNVLTYTPYVADPTRFCGSLLNTTCPIGPVFDGNRSNPEDWPAFTVAHDFYSTYSFATFAATIRIKLAGPDDRYVACISANITPDLGSKISDALTYIPAAILALVAIATISAAIFSPWGSDDLFRWSSNYGRDEDLLRLVTPGFGDCLQYVQFIVLAGSLGLNYPGYYQPVVSQASWATLLFNQSLVSHGGGSHSLVDGVYNASGTYGLTRLRQLAGMAEDEDVWGGMMVVLFGLTVGVVLICQLGFFIRWIYHQVSKSPEQDLQNKNLPFTVGNVVRIVFNYFLLPIIALSMFQLVVAGQSPVSVVAPAVILLVITFCGAAWIFRLIFTTRPRAHLFDDMPTVLAYGPLYNTYSDEAAPFAFIPVLLTVVRGVAIGAIQPSGIAQLVVLAICEVVLILTLHAFRPFHSMTSMNAYHTFFSSVRLLTVLLSVAFVPSLGVSEAPKGWIGYLILLLHGIVLIFGFFLNAIQTLIEVTARLAGAGGDSRGGLTTVFGVRQLSRRSHQRRSNARSSLNSDAAMLAHSAENDAKSAQLMGGGGTRSRSLSASSTVLLGGAGRAPSDQRMSGGFDQFSQMGDSYSPGMGTPAGGSQSPFSYIAGGSAGPSSRRPTMGTMGTMGTVGSKTLDSTDPYYRPPRPRRATLDPYQPGQKSRASWASVDVSNRPYDGFGDGSDFGGDAGEGSSFSPSRTAPMPAYIRTPREETEQVLGGSAAGSAAASPHKDYAVREADFYYGVTRGPALSSVNAPRRLRTGPADPMGPVSSASGWLRNLFGGKRKDKGKGFEVVRSQRAPPAMMEGMEEEGEEMQSPAHQEPYRDSPDLPPAMDGQRDLFEVPAGDIAAQGSDNSPVAGGVSYDDDDDDDTASSGDPFGGLSRRSSRPRVSDMPPSLAPIEAGGAIEMPSRVGSKASSRAGAPAPVSAGGPYSMGMAGAPAPHIPRKSSRRRSQHEAFLDDANRLSTIPASPGTSPRGSKSFSQAMAGAEEEHQHQQRPQRPQQHLFPPPAAGAAQATTSARLPFGGDPSPSPERPSAASTSAASSVYQGSGASDDSRAAGMDAAAPPRASAERPLSTGVVHQHKAGESIRQGRYGDHANLGRSAEVVGGVSRGSSR</sequence>
<protein>
    <recommendedName>
        <fullName evidence="9">ML-like domain-containing protein</fullName>
    </recommendedName>
</protein>
<feature type="compositionally biased region" description="Gly residues" evidence="7">
    <location>
        <begin position="778"/>
        <end position="789"/>
    </location>
</feature>
<proteinExistence type="inferred from homology"/>
<dbReference type="EMBL" id="MU001690">
    <property type="protein sequence ID" value="KAF2454564.1"/>
    <property type="molecule type" value="Genomic_DNA"/>
</dbReference>
<dbReference type="InterPro" id="IPR010308">
    <property type="entry name" value="TRP_C"/>
</dbReference>
<keyword evidence="5 8" id="KW-1133">Transmembrane helix</keyword>
<reference evidence="10" key="1">
    <citation type="journal article" date="2020" name="Stud. Mycol.">
        <title>101 Dothideomycetes genomes: a test case for predicting lifestyles and emergence of pathogens.</title>
        <authorList>
            <person name="Haridas S."/>
            <person name="Albert R."/>
            <person name="Binder M."/>
            <person name="Bloem J."/>
            <person name="Labutti K."/>
            <person name="Salamov A."/>
            <person name="Andreopoulos B."/>
            <person name="Baker S."/>
            <person name="Barry K."/>
            <person name="Bills G."/>
            <person name="Bluhm B."/>
            <person name="Cannon C."/>
            <person name="Castanera R."/>
            <person name="Culley D."/>
            <person name="Daum C."/>
            <person name="Ezra D."/>
            <person name="Gonzalez J."/>
            <person name="Henrissat B."/>
            <person name="Kuo A."/>
            <person name="Liang C."/>
            <person name="Lipzen A."/>
            <person name="Lutzoni F."/>
            <person name="Magnuson J."/>
            <person name="Mondo S."/>
            <person name="Nolan M."/>
            <person name="Ohm R."/>
            <person name="Pangilinan J."/>
            <person name="Park H.-J."/>
            <person name="Ramirez L."/>
            <person name="Alfaro M."/>
            <person name="Sun H."/>
            <person name="Tritt A."/>
            <person name="Yoshinaga Y."/>
            <person name="Zwiers L.-H."/>
            <person name="Turgeon B."/>
            <person name="Goodwin S."/>
            <person name="Spatafora J."/>
            <person name="Crous P."/>
            <person name="Grigoriev I."/>
        </authorList>
    </citation>
    <scope>NUCLEOTIDE SEQUENCE</scope>
    <source>
        <strain evidence="10">ATCC 16933</strain>
    </source>
</reference>
<keyword evidence="6 8" id="KW-0472">Membrane</keyword>
<feature type="compositionally biased region" description="Polar residues" evidence="7">
    <location>
        <begin position="1065"/>
        <end position="1085"/>
    </location>
</feature>
<accession>A0A6A6NSZ7</accession>
<dbReference type="GO" id="GO:0016020">
    <property type="term" value="C:membrane"/>
    <property type="evidence" value="ECO:0007669"/>
    <property type="project" value="UniProtKB-SubCell"/>
</dbReference>
<dbReference type="PANTHER" id="PTHR31145:SF6">
    <property type="entry name" value="INTEGRAL MEMBRANE PROTEIN (AFU_ORTHOLOGUE AFUA_7G01610)"/>
    <property type="match status" value="1"/>
</dbReference>
<dbReference type="InterPro" id="IPR032800">
    <property type="entry name" value="TRP_N"/>
</dbReference>
<feature type="compositionally biased region" description="Basic residues" evidence="7">
    <location>
        <begin position="1045"/>
        <end position="1054"/>
    </location>
</feature>
<feature type="compositionally biased region" description="Low complexity" evidence="7">
    <location>
        <begin position="1136"/>
        <end position="1176"/>
    </location>
</feature>
<evidence type="ECO:0000256" key="1">
    <source>
        <dbReference type="ARBA" id="ARBA00004141"/>
    </source>
</evidence>
<evidence type="ECO:0000256" key="2">
    <source>
        <dbReference type="ARBA" id="ARBA00010642"/>
    </source>
</evidence>
<evidence type="ECO:0000313" key="10">
    <source>
        <dbReference type="EMBL" id="KAF2454564.1"/>
    </source>
</evidence>
<evidence type="ECO:0000256" key="4">
    <source>
        <dbReference type="ARBA" id="ARBA00022729"/>
    </source>
</evidence>
<evidence type="ECO:0000256" key="3">
    <source>
        <dbReference type="ARBA" id="ARBA00022692"/>
    </source>
</evidence>
<feature type="transmembrane region" description="Helical" evidence="8">
    <location>
        <begin position="526"/>
        <end position="545"/>
    </location>
</feature>
<feature type="transmembrane region" description="Helical" evidence="8">
    <location>
        <begin position="379"/>
        <end position="404"/>
    </location>
</feature>
<feature type="transmembrane region" description="Helical" evidence="8">
    <location>
        <begin position="557"/>
        <end position="579"/>
    </location>
</feature>
<evidence type="ECO:0000313" key="11">
    <source>
        <dbReference type="Proteomes" id="UP000799766"/>
    </source>
</evidence>
<evidence type="ECO:0000259" key="9">
    <source>
        <dbReference type="SMART" id="SM01320"/>
    </source>
</evidence>
<dbReference type="PANTHER" id="PTHR31145">
    <property type="entry name" value="INTEGRAL MEMBRANE PROTEIN (AFU_ORTHOLOGUE AFUA_7G01610)"/>
    <property type="match status" value="1"/>
</dbReference>
<feature type="non-terminal residue" evidence="10">
    <location>
        <position position="1218"/>
    </location>
</feature>
<dbReference type="OrthoDB" id="5312224at2759"/>
<feature type="region of interest" description="Disordered" evidence="7">
    <location>
        <begin position="887"/>
        <end position="1218"/>
    </location>
</feature>
<gene>
    <name evidence="10" type="ORF">BDY21DRAFT_272586</name>
</gene>
<evidence type="ECO:0000256" key="6">
    <source>
        <dbReference type="ARBA" id="ARBA00023136"/>
    </source>
</evidence>
<dbReference type="GO" id="GO:0055085">
    <property type="term" value="P:transmembrane transport"/>
    <property type="evidence" value="ECO:0007669"/>
    <property type="project" value="TreeGrafter"/>
</dbReference>
<dbReference type="Proteomes" id="UP000799766">
    <property type="component" value="Unassembled WGS sequence"/>
</dbReference>
<dbReference type="AlphaFoldDB" id="A0A6A6NSZ7"/>
<dbReference type="SMART" id="SM01320">
    <property type="entry name" value="TRP_N"/>
    <property type="match status" value="1"/>
</dbReference>
<feature type="transmembrane region" description="Helical" evidence="8">
    <location>
        <begin position="416"/>
        <end position="439"/>
    </location>
</feature>
<feature type="transmembrane region" description="Helical" evidence="8">
    <location>
        <begin position="246"/>
        <end position="270"/>
    </location>
</feature>
<feature type="transmembrane region" description="Helical" evidence="8">
    <location>
        <begin position="334"/>
        <end position="359"/>
    </location>
</feature>
<dbReference type="InterPro" id="IPR040241">
    <property type="entry name" value="TRP_Flc/Pkd2-like"/>
</dbReference>
<feature type="transmembrane region" description="Helical" evidence="8">
    <location>
        <begin position="203"/>
        <end position="225"/>
    </location>
</feature>
<evidence type="ECO:0000256" key="7">
    <source>
        <dbReference type="SAM" id="MobiDB-lite"/>
    </source>
</evidence>
<keyword evidence="11" id="KW-1185">Reference proteome</keyword>
<evidence type="ECO:0000256" key="8">
    <source>
        <dbReference type="SAM" id="Phobius"/>
    </source>
</evidence>